<evidence type="ECO:0000256" key="4">
    <source>
        <dbReference type="ARBA" id="ARBA00023040"/>
    </source>
</evidence>
<evidence type="ECO:0000259" key="9">
    <source>
        <dbReference type="PROSITE" id="PS50262"/>
    </source>
</evidence>
<feature type="transmembrane region" description="Helical" evidence="8">
    <location>
        <begin position="188"/>
        <end position="211"/>
    </location>
</feature>
<evidence type="ECO:0000256" key="8">
    <source>
        <dbReference type="SAM" id="Phobius"/>
    </source>
</evidence>
<dbReference type="EnsemblMetazoa" id="G7693.4">
    <property type="protein sequence ID" value="G7693.4:cds"/>
    <property type="gene ID" value="G7693"/>
</dbReference>
<dbReference type="Gene3D" id="1.20.1070.10">
    <property type="entry name" value="Rhodopsin 7-helix transmembrane proteins"/>
    <property type="match status" value="1"/>
</dbReference>
<keyword evidence="11" id="KW-1185">Reference proteome</keyword>
<dbReference type="Pfam" id="PF00001">
    <property type="entry name" value="7tm_1"/>
    <property type="match status" value="1"/>
</dbReference>
<feature type="transmembrane region" description="Helical" evidence="8">
    <location>
        <begin position="310"/>
        <end position="332"/>
    </location>
</feature>
<evidence type="ECO:0000256" key="7">
    <source>
        <dbReference type="ARBA" id="ARBA00023224"/>
    </source>
</evidence>
<name>A0A8W8NW96_MAGGI</name>
<feature type="transmembrane region" description="Helical" evidence="8">
    <location>
        <begin position="20"/>
        <end position="42"/>
    </location>
</feature>
<reference evidence="10" key="1">
    <citation type="submission" date="2022-08" db="UniProtKB">
        <authorList>
            <consortium name="EnsemblMetazoa"/>
        </authorList>
    </citation>
    <scope>IDENTIFICATION</scope>
    <source>
        <strain evidence="10">05x7-T-G4-1.051#20</strain>
    </source>
</reference>
<dbReference type="EnsemblMetazoa" id="G7693.1">
    <property type="protein sequence ID" value="G7693.1:cds"/>
    <property type="gene ID" value="G7693"/>
</dbReference>
<keyword evidence="3 8" id="KW-1133">Transmembrane helix</keyword>
<dbReference type="InterPro" id="IPR000276">
    <property type="entry name" value="GPCR_Rhodpsn"/>
</dbReference>
<proteinExistence type="predicted"/>
<feature type="transmembrane region" description="Helical" evidence="8">
    <location>
        <begin position="131"/>
        <end position="149"/>
    </location>
</feature>
<dbReference type="EnsemblMetazoa" id="G7693.2">
    <property type="protein sequence ID" value="G7693.2:cds"/>
    <property type="gene ID" value="G7693"/>
</dbReference>
<protein>
    <recommendedName>
        <fullName evidence="9">G-protein coupled receptors family 1 profile domain-containing protein</fullName>
    </recommendedName>
</protein>
<sequence>MYDLESLNEEYAQKVRPTTVIYIIVAALGGLGNISVILVYCFRMKKQDNRYFIPILACVDLIGCVTNAVYFHLDDATQFIYPSDILCRLLSFMVIFNNGVSGHIILVIALQRYLILCRPFGRQLNRPLRRLAIVVICLLSLLYASPVLFSSGKLETIMSYNGVNVTTASCTYSSNMGSTESQTFFRHVYFGVLLALILLNIIVTGCLYLPVIRKIYHTFSRLKRMSFMSQNTFKAEVDCETPSVNQSADDAEADHGDNCTIAQARMKNNMSVTLLVIIIVYMCSFLPSLVTQTLALGEPEITDTMIHFNLYYFFLRFYLFNHVLNPFIYICFDVKFRRELKNWCCVCL</sequence>
<dbReference type="PANTHER" id="PTHR24238">
    <property type="entry name" value="G-PROTEIN COUPLED RECEPTOR"/>
    <property type="match status" value="1"/>
</dbReference>
<dbReference type="SUPFAM" id="SSF81321">
    <property type="entry name" value="Family A G protein-coupled receptor-like"/>
    <property type="match status" value="1"/>
</dbReference>
<dbReference type="PRINTS" id="PR00237">
    <property type="entry name" value="GPCRRHODOPSN"/>
</dbReference>
<evidence type="ECO:0000313" key="11">
    <source>
        <dbReference type="Proteomes" id="UP000005408"/>
    </source>
</evidence>
<keyword evidence="6" id="KW-0675">Receptor</keyword>
<dbReference type="GO" id="GO:0016020">
    <property type="term" value="C:membrane"/>
    <property type="evidence" value="ECO:0007669"/>
    <property type="project" value="UniProtKB-SubCell"/>
</dbReference>
<organism evidence="10 11">
    <name type="scientific">Magallana gigas</name>
    <name type="common">Pacific oyster</name>
    <name type="synonym">Crassostrea gigas</name>
    <dbReference type="NCBI Taxonomy" id="29159"/>
    <lineage>
        <taxon>Eukaryota</taxon>
        <taxon>Metazoa</taxon>
        <taxon>Spiralia</taxon>
        <taxon>Lophotrochozoa</taxon>
        <taxon>Mollusca</taxon>
        <taxon>Bivalvia</taxon>
        <taxon>Autobranchia</taxon>
        <taxon>Pteriomorphia</taxon>
        <taxon>Ostreida</taxon>
        <taxon>Ostreoidea</taxon>
        <taxon>Ostreidae</taxon>
        <taxon>Magallana</taxon>
    </lineage>
</organism>
<dbReference type="PANTHER" id="PTHR24238:SF47">
    <property type="entry name" value="ECDYSTEROIDS_DOPAMINE RECEPTOR-RELATED"/>
    <property type="match status" value="1"/>
</dbReference>
<keyword evidence="2 8" id="KW-0812">Transmembrane</keyword>
<dbReference type="GO" id="GO:0004930">
    <property type="term" value="F:G protein-coupled receptor activity"/>
    <property type="evidence" value="ECO:0007669"/>
    <property type="project" value="UniProtKB-KW"/>
</dbReference>
<evidence type="ECO:0000256" key="1">
    <source>
        <dbReference type="ARBA" id="ARBA00004141"/>
    </source>
</evidence>
<feature type="transmembrane region" description="Helical" evidence="8">
    <location>
        <begin position="272"/>
        <end position="290"/>
    </location>
</feature>
<dbReference type="EnsemblMetazoa" id="G7693.3">
    <property type="protein sequence ID" value="G7693.3:cds"/>
    <property type="gene ID" value="G7693"/>
</dbReference>
<feature type="transmembrane region" description="Helical" evidence="8">
    <location>
        <begin position="90"/>
        <end position="110"/>
    </location>
</feature>
<evidence type="ECO:0000256" key="5">
    <source>
        <dbReference type="ARBA" id="ARBA00023136"/>
    </source>
</evidence>
<dbReference type="CDD" id="cd00637">
    <property type="entry name" value="7tm_classA_rhodopsin-like"/>
    <property type="match status" value="1"/>
</dbReference>
<keyword evidence="7" id="KW-0807">Transducer</keyword>
<dbReference type="PROSITE" id="PS50262">
    <property type="entry name" value="G_PROTEIN_RECEP_F1_2"/>
    <property type="match status" value="1"/>
</dbReference>
<evidence type="ECO:0000256" key="6">
    <source>
        <dbReference type="ARBA" id="ARBA00023170"/>
    </source>
</evidence>
<keyword evidence="5 8" id="KW-0472">Membrane</keyword>
<evidence type="ECO:0000256" key="2">
    <source>
        <dbReference type="ARBA" id="ARBA00022692"/>
    </source>
</evidence>
<dbReference type="Proteomes" id="UP000005408">
    <property type="component" value="Unassembled WGS sequence"/>
</dbReference>
<accession>A0A8W8NW96</accession>
<feature type="transmembrane region" description="Helical" evidence="8">
    <location>
        <begin position="51"/>
        <end position="70"/>
    </location>
</feature>
<dbReference type="InterPro" id="IPR017452">
    <property type="entry name" value="GPCR_Rhodpsn_7TM"/>
</dbReference>
<feature type="domain" description="G-protein coupled receptors family 1 profile" evidence="9">
    <location>
        <begin position="32"/>
        <end position="329"/>
    </location>
</feature>
<keyword evidence="4" id="KW-0297">G-protein coupled receptor</keyword>
<evidence type="ECO:0000313" key="10">
    <source>
        <dbReference type="EnsemblMetazoa" id="G7693.1:cds"/>
    </source>
</evidence>
<dbReference type="AlphaFoldDB" id="A0A8W8NW96"/>
<evidence type="ECO:0000256" key="3">
    <source>
        <dbReference type="ARBA" id="ARBA00022989"/>
    </source>
</evidence>
<comment type="subcellular location">
    <subcellularLocation>
        <location evidence="1">Membrane</location>
        <topology evidence="1">Multi-pass membrane protein</topology>
    </subcellularLocation>
</comment>